<feature type="transmembrane region" description="Helical" evidence="7">
    <location>
        <begin position="142"/>
        <end position="164"/>
    </location>
</feature>
<dbReference type="InterPro" id="IPR003524">
    <property type="entry name" value="PNAcMuramoyl-5peptid_Trfase"/>
</dbReference>
<dbReference type="PANTHER" id="PTHR22926:SF5">
    <property type="entry name" value="PHOSPHO-N-ACETYLMURAMOYL-PENTAPEPTIDE-TRANSFERASE HOMOLOG"/>
    <property type="match status" value="1"/>
</dbReference>
<keyword evidence="7" id="KW-1003">Cell membrane</keyword>
<proteinExistence type="inferred from homology"/>
<dbReference type="EC" id="2.7.8.13" evidence="7 8"/>
<evidence type="ECO:0000256" key="4">
    <source>
        <dbReference type="ARBA" id="ARBA00022692"/>
    </source>
</evidence>
<dbReference type="GO" id="GO:0051992">
    <property type="term" value="F:UDP-N-acetylmuramoyl-L-alanyl-D-glutamyl-meso-2,6-diaminopimelyl-D-alanyl-D-alanine:undecaprenyl-phosphate transferase activity"/>
    <property type="evidence" value="ECO:0007669"/>
    <property type="project" value="RHEA"/>
</dbReference>
<dbReference type="Pfam" id="PF10555">
    <property type="entry name" value="MraY_sig1"/>
    <property type="match status" value="1"/>
</dbReference>
<evidence type="ECO:0000256" key="2">
    <source>
        <dbReference type="ARBA" id="ARBA00005583"/>
    </source>
</evidence>
<gene>
    <name evidence="7" type="primary">mraY</name>
    <name evidence="10" type="ORF">SAMN05443507_10941</name>
</gene>
<dbReference type="Proteomes" id="UP000184016">
    <property type="component" value="Unassembled WGS sequence"/>
</dbReference>
<dbReference type="EMBL" id="FRAF01000009">
    <property type="protein sequence ID" value="SHK14669.1"/>
    <property type="molecule type" value="Genomic_DNA"/>
</dbReference>
<feature type="transmembrane region" description="Helical" evidence="7">
    <location>
        <begin position="254"/>
        <end position="279"/>
    </location>
</feature>
<dbReference type="PANTHER" id="PTHR22926">
    <property type="entry name" value="PHOSPHO-N-ACETYLMURAMOYL-PENTAPEPTIDE-TRANSFERASE"/>
    <property type="match status" value="1"/>
</dbReference>
<name>A0A1M6Q345_9BACL</name>
<accession>A0A1M6Q345</accession>
<keyword evidence="4 7" id="KW-0812">Transmembrane</keyword>
<feature type="transmembrane region" description="Helical" evidence="7">
    <location>
        <begin position="227"/>
        <end position="248"/>
    </location>
</feature>
<keyword evidence="7" id="KW-0131">Cell cycle</keyword>
<evidence type="ECO:0000256" key="6">
    <source>
        <dbReference type="ARBA" id="ARBA00023136"/>
    </source>
</evidence>
<feature type="transmembrane region" description="Helical" evidence="7">
    <location>
        <begin position="77"/>
        <end position="93"/>
    </location>
</feature>
<organism evidence="10 11">
    <name type="scientific">Alicyclobacillus tolerans</name>
    <dbReference type="NCBI Taxonomy" id="90970"/>
    <lineage>
        <taxon>Bacteria</taxon>
        <taxon>Bacillati</taxon>
        <taxon>Bacillota</taxon>
        <taxon>Bacilli</taxon>
        <taxon>Bacillales</taxon>
        <taxon>Alicyclobacillaceae</taxon>
        <taxon>Alicyclobacillus</taxon>
    </lineage>
</organism>
<comment type="catalytic activity">
    <reaction evidence="7">
        <text>UDP-N-acetyl-alpha-D-muramoyl-L-alanyl-gamma-D-glutamyl-meso-2,6-diaminopimeloyl-D-alanyl-D-alanine + di-trans,octa-cis-undecaprenyl phosphate = di-trans,octa-cis-undecaprenyl diphospho-N-acetyl-alpha-D-muramoyl-L-alanyl-D-glutamyl-meso-2,6-diaminopimeloyl-D-alanyl-D-alanine + UMP</text>
        <dbReference type="Rhea" id="RHEA:28386"/>
        <dbReference type="ChEBI" id="CHEBI:57865"/>
        <dbReference type="ChEBI" id="CHEBI:60392"/>
        <dbReference type="ChEBI" id="CHEBI:61386"/>
        <dbReference type="ChEBI" id="CHEBI:61387"/>
        <dbReference type="EC" id="2.7.8.13"/>
    </reaction>
</comment>
<dbReference type="UniPathway" id="UPA00219"/>
<keyword evidence="3 7" id="KW-0808">Transferase</keyword>
<evidence type="ECO:0000256" key="5">
    <source>
        <dbReference type="ARBA" id="ARBA00022989"/>
    </source>
</evidence>
<keyword evidence="7 9" id="KW-0460">Magnesium</keyword>
<sequence>MDYQALLLTALAAFAIAALLGPICIPLLHRLKFGQSIRDEGPKHHQKKSGTPTMGGILIIVAVLLTTLRFAVTNIDTLILLFATVTFGLIGFADDFIKVVKKRNLGLRAKQKLFWQTLATLVIFAAMWYVRGHSFDDFQVSIPFTSIAISLGVFYVLFLFFVLVGTSNAVNLTDGLDGLLAGCAAIVFMAYAVFAMWHTEYNIAIFCAAMVGALAGFLVHNRHPAKVFMGDTGSLAIGGALAMVGVLTHTELGLVLFGLVFVAETLSVILQVASFKLFGRRIFRMSPLHHHFELSGWSEWEVVLSFWLATFLTAFGTLALYAHLS</sequence>
<keyword evidence="7" id="KW-0133">Cell shape</keyword>
<comment type="similarity">
    <text evidence="2 7">Belongs to the glycosyltransferase 4 family. MraY subfamily.</text>
</comment>
<dbReference type="GO" id="GO:0008963">
    <property type="term" value="F:phospho-N-acetylmuramoyl-pentapeptide-transferase activity"/>
    <property type="evidence" value="ECO:0007669"/>
    <property type="project" value="UniProtKB-UniRule"/>
</dbReference>
<evidence type="ECO:0000256" key="8">
    <source>
        <dbReference type="NCBIfam" id="TIGR00445"/>
    </source>
</evidence>
<evidence type="ECO:0000256" key="1">
    <source>
        <dbReference type="ARBA" id="ARBA00004141"/>
    </source>
</evidence>
<comment type="subcellular location">
    <subcellularLocation>
        <location evidence="7">Cell membrane</location>
        <topology evidence="7">Multi-pass membrane protein</topology>
    </subcellularLocation>
    <subcellularLocation>
        <location evidence="1">Membrane</location>
        <topology evidence="1">Multi-pass membrane protein</topology>
    </subcellularLocation>
</comment>
<dbReference type="PROSITE" id="PS01347">
    <property type="entry name" value="MRAY_1"/>
    <property type="match status" value="1"/>
</dbReference>
<dbReference type="InterPro" id="IPR000715">
    <property type="entry name" value="Glycosyl_transferase_4"/>
</dbReference>
<dbReference type="PROSITE" id="PS01348">
    <property type="entry name" value="MRAY_2"/>
    <property type="match status" value="1"/>
</dbReference>
<dbReference type="GO" id="GO:0071555">
    <property type="term" value="P:cell wall organization"/>
    <property type="evidence" value="ECO:0007669"/>
    <property type="project" value="UniProtKB-KW"/>
</dbReference>
<dbReference type="Pfam" id="PF00953">
    <property type="entry name" value="Glycos_transf_4"/>
    <property type="match status" value="1"/>
</dbReference>
<keyword evidence="7" id="KW-0132">Cell division</keyword>
<comment type="pathway">
    <text evidence="7">Cell wall biogenesis; peptidoglycan biosynthesis.</text>
</comment>
<protein>
    <recommendedName>
        <fullName evidence="7 8">Phospho-N-acetylmuramoyl-pentapeptide-transferase</fullName>
        <ecNumber evidence="7 8">2.7.8.13</ecNumber>
    </recommendedName>
    <alternativeName>
        <fullName evidence="7">UDP-MurNAc-pentapeptide phosphotransferase</fullName>
    </alternativeName>
</protein>
<keyword evidence="11" id="KW-1185">Reference proteome</keyword>
<dbReference type="GO" id="GO:0009252">
    <property type="term" value="P:peptidoglycan biosynthetic process"/>
    <property type="evidence" value="ECO:0007669"/>
    <property type="project" value="UniProtKB-UniRule"/>
</dbReference>
<comment type="function">
    <text evidence="7">Catalyzes the initial step of the lipid cycle reactions in the biosynthesis of the cell wall peptidoglycan: transfers peptidoglycan precursor phospho-MurNAc-pentapeptide from UDP-MurNAc-pentapeptide onto the lipid carrier undecaprenyl phosphate, yielding undecaprenyl-pyrophosphoryl-MurNAc-pentapeptide, known as lipid I.</text>
</comment>
<dbReference type="GO" id="GO:0005886">
    <property type="term" value="C:plasma membrane"/>
    <property type="evidence" value="ECO:0007669"/>
    <property type="project" value="UniProtKB-SubCell"/>
</dbReference>
<dbReference type="STRING" id="1830138.SAMN05443507_10941"/>
<evidence type="ECO:0000256" key="7">
    <source>
        <dbReference type="HAMAP-Rule" id="MF_00038"/>
    </source>
</evidence>
<keyword evidence="7 9" id="KW-0479">Metal-binding</keyword>
<feature type="binding site" evidence="9">
    <location>
        <position position="231"/>
    </location>
    <ligand>
        <name>Mg(2+)</name>
        <dbReference type="ChEBI" id="CHEBI:18420"/>
    </ligand>
</feature>
<keyword evidence="6 7" id="KW-0472">Membrane</keyword>
<dbReference type="InterPro" id="IPR018480">
    <property type="entry name" value="PNAcMuramoyl-5peptid_Trfase_CS"/>
</dbReference>
<feature type="transmembrane region" description="Helical" evidence="7">
    <location>
        <begin position="300"/>
        <end position="322"/>
    </location>
</feature>
<feature type="transmembrane region" description="Helical" evidence="7">
    <location>
        <begin position="203"/>
        <end position="220"/>
    </location>
</feature>
<dbReference type="GO" id="GO:0051301">
    <property type="term" value="P:cell division"/>
    <property type="evidence" value="ECO:0007669"/>
    <property type="project" value="UniProtKB-KW"/>
</dbReference>
<feature type="transmembrane region" description="Helical" evidence="7">
    <location>
        <begin position="49"/>
        <end position="71"/>
    </location>
</feature>
<dbReference type="AlphaFoldDB" id="A0A1M6Q345"/>
<evidence type="ECO:0000313" key="10">
    <source>
        <dbReference type="EMBL" id="SHK14669.1"/>
    </source>
</evidence>
<dbReference type="GO" id="GO:0008360">
    <property type="term" value="P:regulation of cell shape"/>
    <property type="evidence" value="ECO:0007669"/>
    <property type="project" value="UniProtKB-KW"/>
</dbReference>
<evidence type="ECO:0000313" key="11">
    <source>
        <dbReference type="Proteomes" id="UP000184016"/>
    </source>
</evidence>
<dbReference type="RefSeq" id="WP_072873769.1">
    <property type="nucleotide sequence ID" value="NZ_FRAF01000009.1"/>
</dbReference>
<keyword evidence="7" id="KW-0961">Cell wall biogenesis/degradation</keyword>
<feature type="binding site" evidence="9">
    <location>
        <position position="171"/>
    </location>
    <ligand>
        <name>Mg(2+)</name>
        <dbReference type="ChEBI" id="CHEBI:18420"/>
    </ligand>
</feature>
<feature type="transmembrane region" description="Helical" evidence="7">
    <location>
        <begin position="113"/>
        <end position="130"/>
    </location>
</feature>
<feature type="transmembrane region" description="Helical" evidence="7">
    <location>
        <begin position="6"/>
        <end position="28"/>
    </location>
</feature>
<dbReference type="GO" id="GO:0046872">
    <property type="term" value="F:metal ion binding"/>
    <property type="evidence" value="ECO:0007669"/>
    <property type="project" value="UniProtKB-KW"/>
</dbReference>
<dbReference type="OrthoDB" id="9805475at2"/>
<dbReference type="HAMAP" id="MF_00038">
    <property type="entry name" value="MraY"/>
    <property type="match status" value="1"/>
</dbReference>
<reference evidence="11" key="1">
    <citation type="submission" date="2016-11" db="EMBL/GenBank/DDBJ databases">
        <authorList>
            <person name="Varghese N."/>
            <person name="Submissions S."/>
        </authorList>
    </citation>
    <scope>NUCLEOTIDE SEQUENCE [LARGE SCALE GENOMIC DNA]</scope>
    <source>
        <strain evidence="11">USBA-503</strain>
    </source>
</reference>
<evidence type="ECO:0000256" key="9">
    <source>
        <dbReference type="PIRSR" id="PIRSR600715-1"/>
    </source>
</evidence>
<evidence type="ECO:0000256" key="3">
    <source>
        <dbReference type="ARBA" id="ARBA00022679"/>
    </source>
</evidence>
<dbReference type="NCBIfam" id="TIGR00445">
    <property type="entry name" value="mraY"/>
    <property type="match status" value="1"/>
</dbReference>
<keyword evidence="5 7" id="KW-1133">Transmembrane helix</keyword>
<feature type="transmembrane region" description="Helical" evidence="7">
    <location>
        <begin position="176"/>
        <end position="197"/>
    </location>
</feature>
<dbReference type="CDD" id="cd06852">
    <property type="entry name" value="GT_MraY"/>
    <property type="match status" value="1"/>
</dbReference>
<keyword evidence="7" id="KW-0573">Peptidoglycan synthesis</keyword>
<comment type="cofactor">
    <cofactor evidence="7 9">
        <name>Mg(2+)</name>
        <dbReference type="ChEBI" id="CHEBI:18420"/>
    </cofactor>
</comment>